<keyword evidence="5" id="KW-1185">Reference proteome</keyword>
<reference evidence="4" key="1">
    <citation type="journal article" date="2016" name="Insect Biochem. Mol. Biol.">
        <title>Multifaceted biological insights from a draft genome sequence of the tobacco hornworm moth, Manduca sexta.</title>
        <authorList>
            <person name="Kanost M.R."/>
            <person name="Arrese E.L."/>
            <person name="Cao X."/>
            <person name="Chen Y.R."/>
            <person name="Chellapilla S."/>
            <person name="Goldsmith M.R."/>
            <person name="Grosse-Wilde E."/>
            <person name="Heckel D.G."/>
            <person name="Herndon N."/>
            <person name="Jiang H."/>
            <person name="Papanicolaou A."/>
            <person name="Qu J."/>
            <person name="Soulages J.L."/>
            <person name="Vogel H."/>
            <person name="Walters J."/>
            <person name="Waterhouse R.M."/>
            <person name="Ahn S.J."/>
            <person name="Almeida F.C."/>
            <person name="An C."/>
            <person name="Aqrawi P."/>
            <person name="Bretschneider A."/>
            <person name="Bryant W.B."/>
            <person name="Bucks S."/>
            <person name="Chao H."/>
            <person name="Chevignon G."/>
            <person name="Christen J.M."/>
            <person name="Clarke D.F."/>
            <person name="Dittmer N.T."/>
            <person name="Ferguson L.C.F."/>
            <person name="Garavelou S."/>
            <person name="Gordon K.H.J."/>
            <person name="Gunaratna R.T."/>
            <person name="Han Y."/>
            <person name="Hauser F."/>
            <person name="He Y."/>
            <person name="Heidel-Fischer H."/>
            <person name="Hirsh A."/>
            <person name="Hu Y."/>
            <person name="Jiang H."/>
            <person name="Kalra D."/>
            <person name="Klinner C."/>
            <person name="Konig C."/>
            <person name="Kovar C."/>
            <person name="Kroll A.R."/>
            <person name="Kuwar S.S."/>
            <person name="Lee S.L."/>
            <person name="Lehman R."/>
            <person name="Li K."/>
            <person name="Li Z."/>
            <person name="Liang H."/>
            <person name="Lovelace S."/>
            <person name="Lu Z."/>
            <person name="Mansfield J.H."/>
            <person name="McCulloch K.J."/>
            <person name="Mathew T."/>
            <person name="Morton B."/>
            <person name="Muzny D.M."/>
            <person name="Neunemann D."/>
            <person name="Ongeri F."/>
            <person name="Pauchet Y."/>
            <person name="Pu L.L."/>
            <person name="Pyrousis I."/>
            <person name="Rao X.J."/>
            <person name="Redding A."/>
            <person name="Roesel C."/>
            <person name="Sanchez-Gracia A."/>
            <person name="Schaack S."/>
            <person name="Shukla A."/>
            <person name="Tetreau G."/>
            <person name="Wang Y."/>
            <person name="Xiong G.H."/>
            <person name="Traut W."/>
            <person name="Walsh T.K."/>
            <person name="Worley K.C."/>
            <person name="Wu D."/>
            <person name="Wu W."/>
            <person name="Wu Y.Q."/>
            <person name="Zhang X."/>
            <person name="Zou Z."/>
            <person name="Zucker H."/>
            <person name="Briscoe A.D."/>
            <person name="Burmester T."/>
            <person name="Clem R.J."/>
            <person name="Feyereisen R."/>
            <person name="Grimmelikhuijzen C.J.P."/>
            <person name="Hamodrakas S.J."/>
            <person name="Hansson B.S."/>
            <person name="Huguet E."/>
            <person name="Jermiin L.S."/>
            <person name="Lan Q."/>
            <person name="Lehman H.K."/>
            <person name="Lorenzen M."/>
            <person name="Merzendorfer H."/>
            <person name="Michalopoulos I."/>
            <person name="Morton D.B."/>
            <person name="Muthukrishnan S."/>
            <person name="Oakeshott J.G."/>
            <person name="Palmer W."/>
            <person name="Park Y."/>
            <person name="Passarelli A.L."/>
            <person name="Rozas J."/>
            <person name="Schwartz L.M."/>
            <person name="Smith W."/>
            <person name="Southgate A."/>
            <person name="Vilcinskas A."/>
            <person name="Vogt R."/>
            <person name="Wang P."/>
            <person name="Werren J."/>
            <person name="Yu X.Q."/>
            <person name="Zhou J.J."/>
            <person name="Brown S.J."/>
            <person name="Scherer S.E."/>
            <person name="Richards S."/>
            <person name="Blissard G.W."/>
        </authorList>
    </citation>
    <scope>NUCLEOTIDE SEQUENCE</scope>
</reference>
<dbReference type="Proteomes" id="UP000791440">
    <property type="component" value="Unassembled WGS sequence"/>
</dbReference>
<dbReference type="GO" id="GO:0003682">
    <property type="term" value="F:chromatin binding"/>
    <property type="evidence" value="ECO:0007669"/>
    <property type="project" value="TreeGrafter"/>
</dbReference>
<dbReference type="GO" id="GO:0072487">
    <property type="term" value="C:MSL complex"/>
    <property type="evidence" value="ECO:0007669"/>
    <property type="project" value="InterPro"/>
</dbReference>
<accession>A0A921Z874</accession>
<feature type="compositionally biased region" description="Basic and acidic residues" evidence="2">
    <location>
        <begin position="581"/>
        <end position="590"/>
    </location>
</feature>
<evidence type="ECO:0000256" key="2">
    <source>
        <dbReference type="SAM" id="MobiDB-lite"/>
    </source>
</evidence>
<gene>
    <name evidence="4" type="ORF">O3G_MSEX007573</name>
</gene>
<feature type="compositionally biased region" description="Basic and acidic residues" evidence="2">
    <location>
        <begin position="261"/>
        <end position="271"/>
    </location>
</feature>
<feature type="compositionally biased region" description="Basic residues" evidence="2">
    <location>
        <begin position="619"/>
        <end position="631"/>
    </location>
</feature>
<dbReference type="PROSITE" id="PS52052">
    <property type="entry name" value="PEHE"/>
    <property type="match status" value="1"/>
</dbReference>
<feature type="region of interest" description="Disordered" evidence="2">
    <location>
        <begin position="261"/>
        <end position="315"/>
    </location>
</feature>
<feature type="region of interest" description="Disordered" evidence="2">
    <location>
        <begin position="398"/>
        <end position="417"/>
    </location>
</feature>
<dbReference type="SMART" id="SM01300">
    <property type="entry name" value="PEHE"/>
    <property type="match status" value="1"/>
</dbReference>
<keyword evidence="1" id="KW-0175">Coiled coil</keyword>
<feature type="domain" description="PEHE" evidence="3">
    <location>
        <begin position="677"/>
        <end position="799"/>
    </location>
</feature>
<feature type="region of interest" description="Disordered" evidence="2">
    <location>
        <begin position="537"/>
        <end position="642"/>
    </location>
</feature>
<dbReference type="PANTHER" id="PTHR21656:SF2">
    <property type="entry name" value="MALE-SPECIFIC LETHAL 1 HOMOLOG"/>
    <property type="match status" value="1"/>
</dbReference>
<dbReference type="EMBL" id="JH668421">
    <property type="protein sequence ID" value="KAG6452289.1"/>
    <property type="molecule type" value="Genomic_DNA"/>
</dbReference>
<evidence type="ECO:0000259" key="3">
    <source>
        <dbReference type="PROSITE" id="PS52052"/>
    </source>
</evidence>
<dbReference type="InterPro" id="IPR029332">
    <property type="entry name" value="PEHE_dom"/>
</dbReference>
<feature type="compositionally biased region" description="Polar residues" evidence="2">
    <location>
        <begin position="407"/>
        <end position="417"/>
    </location>
</feature>
<organism evidence="4 5">
    <name type="scientific">Manduca sexta</name>
    <name type="common">Tobacco hawkmoth</name>
    <name type="synonym">Tobacco hornworm</name>
    <dbReference type="NCBI Taxonomy" id="7130"/>
    <lineage>
        <taxon>Eukaryota</taxon>
        <taxon>Metazoa</taxon>
        <taxon>Ecdysozoa</taxon>
        <taxon>Arthropoda</taxon>
        <taxon>Hexapoda</taxon>
        <taxon>Insecta</taxon>
        <taxon>Pterygota</taxon>
        <taxon>Neoptera</taxon>
        <taxon>Endopterygota</taxon>
        <taxon>Lepidoptera</taxon>
        <taxon>Glossata</taxon>
        <taxon>Ditrysia</taxon>
        <taxon>Bombycoidea</taxon>
        <taxon>Sphingidae</taxon>
        <taxon>Sphinginae</taxon>
        <taxon>Sphingini</taxon>
        <taxon>Manduca</taxon>
    </lineage>
</organism>
<protein>
    <recommendedName>
        <fullName evidence="3">PEHE domain-containing protein</fullName>
    </recommendedName>
</protein>
<dbReference type="Gene3D" id="6.10.250.2000">
    <property type="match status" value="1"/>
</dbReference>
<dbReference type="InterPro" id="IPR026711">
    <property type="entry name" value="Msl-1"/>
</dbReference>
<evidence type="ECO:0000256" key="1">
    <source>
        <dbReference type="SAM" id="Coils"/>
    </source>
</evidence>
<dbReference type="OrthoDB" id="6022555at2759"/>
<dbReference type="AlphaFoldDB" id="A0A921Z874"/>
<name>A0A921Z874_MANSE</name>
<feature type="compositionally biased region" description="Polar residues" evidence="2">
    <location>
        <begin position="298"/>
        <end position="311"/>
    </location>
</feature>
<dbReference type="Gene3D" id="1.20.5.170">
    <property type="match status" value="1"/>
</dbReference>
<reference evidence="4" key="2">
    <citation type="submission" date="2020-12" db="EMBL/GenBank/DDBJ databases">
        <authorList>
            <person name="Kanost M."/>
        </authorList>
    </citation>
    <scope>NUCLEOTIDE SEQUENCE</scope>
</reference>
<dbReference type="Pfam" id="PF15275">
    <property type="entry name" value="PEHE"/>
    <property type="match status" value="1"/>
</dbReference>
<comment type="caution">
    <text evidence="4">The sequence shown here is derived from an EMBL/GenBank/DDBJ whole genome shotgun (WGS) entry which is preliminary data.</text>
</comment>
<evidence type="ECO:0000313" key="5">
    <source>
        <dbReference type="Proteomes" id="UP000791440"/>
    </source>
</evidence>
<evidence type="ECO:0000313" key="4">
    <source>
        <dbReference type="EMBL" id="KAG6452289.1"/>
    </source>
</evidence>
<sequence>MNNRSSVNESNLVSFATDLPTLNQLDTKDSLLSFPFDHIYACHSDSSDRRQTLQLDKEVEISTHCVVEEEKDLLVSPSPEVNQLSTKLTAAESQNKKLKELLIYHLDLIQQQNDLMTKREKVYQALKQENDTLKTKLNRMDKKAPANQRQSVNPPPLVNVVPTTATSTVVKTEPSPSSQIMFNSFTELLLPDSQTNSYIFNSDINKSKAFTNNSVDITRSSESDVTSFLPTDWAVPSMSILDSNLNCDNFTMIENKRSYVKKESAKPEPRPEPLYTVTSNSGNPVIQKIQRNRRRTSGIGSLSRMSRNTTPKVEMPDTSKMFEDEKSFDRNYSVNKKNKVNTYGKSRSTIPKKTTQFTGSLSDRLQLIDTTPTGEDPYQLGEADMREQSPIPKLMLQKSHHGRMKLSSDNPSTATSTRRIYDPAIPETTTKPLIKPKVERYSLSSTFVPEPKKELPKTLMEGEPDMDLVKSEPDLDWQMFSTSKTGNETSLCDFSYGENSSNLATSILPGLDSVEFQDLFNADSPLNLDTLNPVDFTPITENNNPDKSKQRGARTTSLLSPEAPGGSGLSAIPDFASPEAVDFKRGTESKRGRKRAMSATGVTKAKRDPTPKQAAPKPKPVKGKAVSRGKKPAVPGMMTSKPYHTLMGDPDLSWYLGLDPDIKFEDIDPTEDPKASTVEVPRWREKPYTSCYTLEGTENLDDKVFEKRHQKLEAEERRQLRWHMRRVREQRHVERLRLRQRDSWCGGSASPAYQQPSIYTIWPQPQRDARFIEITDSLPVMAFGEILPALPETDFMLPWVRTSKALKRAKRSKTLH</sequence>
<dbReference type="PANTHER" id="PTHR21656">
    <property type="entry name" value="MALE-SPECIFIC LETHAL-1 PROTEIN"/>
    <property type="match status" value="1"/>
</dbReference>
<proteinExistence type="predicted"/>
<feature type="coiled-coil region" evidence="1">
    <location>
        <begin position="81"/>
        <end position="143"/>
    </location>
</feature>